<evidence type="ECO:0000256" key="1">
    <source>
        <dbReference type="SAM" id="MobiDB-lite"/>
    </source>
</evidence>
<protein>
    <submittedName>
        <fullName evidence="2">Uncharacterized protein</fullName>
    </submittedName>
</protein>
<reference evidence="2" key="1">
    <citation type="journal article" date="2014" name="Nat. Commun.">
        <title>The rainbow trout genome provides novel insights into evolution after whole-genome duplication in vertebrates.</title>
        <authorList>
            <person name="Berthelot C."/>
            <person name="Brunet F."/>
            <person name="Chalopin D."/>
            <person name="Juanchich A."/>
            <person name="Bernard M."/>
            <person name="Noel B."/>
            <person name="Bento P."/>
            <person name="Da Silva C."/>
            <person name="Labadie K."/>
            <person name="Alberti A."/>
            <person name="Aury J.M."/>
            <person name="Louis A."/>
            <person name="Dehais P."/>
            <person name="Bardou P."/>
            <person name="Montfort J."/>
            <person name="Klopp C."/>
            <person name="Cabau C."/>
            <person name="Gaspin C."/>
            <person name="Thorgaard G.H."/>
            <person name="Boussaha M."/>
            <person name="Quillet E."/>
            <person name="Guyomard R."/>
            <person name="Galiana D."/>
            <person name="Bobe J."/>
            <person name="Volff J.N."/>
            <person name="Genet C."/>
            <person name="Wincker P."/>
            <person name="Jaillon O."/>
            <person name="Roest Crollius H."/>
            <person name="Guiguen Y."/>
        </authorList>
    </citation>
    <scope>NUCLEOTIDE SEQUENCE [LARGE SCALE GENOMIC DNA]</scope>
</reference>
<dbReference type="Proteomes" id="UP000193380">
    <property type="component" value="Unassembled WGS sequence"/>
</dbReference>
<gene>
    <name evidence="2" type="ORF">GSONMT00007590001</name>
</gene>
<sequence length="212" mass="22892">MVSHKVKSGWDILVRSAPDPTDNMDQDQDDNSSYGFPGPLSPSSSRSMVISTSSSSISSSSSASNQKAQPGNRPNQTLPSRGKSQSKSFQNLMVSDGTMSFTEFIELFKSFSIRSRKDLKDVFDAHAVPCGQSASEPAPLYTHLSIDDTVTELQPDLGELPAQVGSIPFRFYRSNVAWSQICMCCIVMLGLLRTTGIGKKNRSGKGLEVTGG</sequence>
<accession>A0A060ZFJ3</accession>
<proteinExistence type="predicted"/>
<organism evidence="2 3">
    <name type="scientific">Oncorhynchus mykiss</name>
    <name type="common">Rainbow trout</name>
    <name type="synonym">Salmo gairdneri</name>
    <dbReference type="NCBI Taxonomy" id="8022"/>
    <lineage>
        <taxon>Eukaryota</taxon>
        <taxon>Metazoa</taxon>
        <taxon>Chordata</taxon>
        <taxon>Craniata</taxon>
        <taxon>Vertebrata</taxon>
        <taxon>Euteleostomi</taxon>
        <taxon>Actinopterygii</taxon>
        <taxon>Neopterygii</taxon>
        <taxon>Teleostei</taxon>
        <taxon>Protacanthopterygii</taxon>
        <taxon>Salmoniformes</taxon>
        <taxon>Salmonidae</taxon>
        <taxon>Salmoninae</taxon>
        <taxon>Oncorhynchus</taxon>
    </lineage>
</organism>
<dbReference type="EMBL" id="FR951807">
    <property type="protein sequence ID" value="CDQ99980.1"/>
    <property type="molecule type" value="Genomic_DNA"/>
</dbReference>
<evidence type="ECO:0000313" key="2">
    <source>
        <dbReference type="EMBL" id="CDQ99980.1"/>
    </source>
</evidence>
<evidence type="ECO:0000313" key="3">
    <source>
        <dbReference type="Proteomes" id="UP000193380"/>
    </source>
</evidence>
<feature type="compositionally biased region" description="Polar residues" evidence="1">
    <location>
        <begin position="65"/>
        <end position="87"/>
    </location>
</feature>
<dbReference type="AlphaFoldDB" id="A0A060ZFJ3"/>
<name>A0A060ZFJ3_ONCMY</name>
<feature type="region of interest" description="Disordered" evidence="1">
    <location>
        <begin position="1"/>
        <end position="87"/>
    </location>
</feature>
<dbReference type="STRING" id="8022.A0A060ZFJ3"/>
<dbReference type="PaxDb" id="8022-A0A060ZFJ3"/>
<reference evidence="2" key="2">
    <citation type="submission" date="2014-03" db="EMBL/GenBank/DDBJ databases">
        <authorList>
            <person name="Genoscope - CEA"/>
        </authorList>
    </citation>
    <scope>NUCLEOTIDE SEQUENCE</scope>
</reference>
<feature type="compositionally biased region" description="Low complexity" evidence="1">
    <location>
        <begin position="31"/>
        <end position="64"/>
    </location>
</feature>